<comment type="subcellular location">
    <subcellularLocation>
        <location evidence="1">Cell membrane</location>
        <topology evidence="1">Multi-pass membrane protein</topology>
    </subcellularLocation>
</comment>
<dbReference type="InterPro" id="IPR050367">
    <property type="entry name" value="APC_superfamily"/>
</dbReference>
<organism evidence="8 9">
    <name type="scientific">Romboutsia weinsteinii</name>
    <dbReference type="NCBI Taxonomy" id="2020949"/>
    <lineage>
        <taxon>Bacteria</taxon>
        <taxon>Bacillati</taxon>
        <taxon>Bacillota</taxon>
        <taxon>Clostridia</taxon>
        <taxon>Peptostreptococcales</taxon>
        <taxon>Peptostreptococcaceae</taxon>
        <taxon>Romboutsia</taxon>
    </lineage>
</organism>
<evidence type="ECO:0000256" key="6">
    <source>
        <dbReference type="ARBA" id="ARBA00023136"/>
    </source>
</evidence>
<feature type="transmembrane region" description="Helical" evidence="7">
    <location>
        <begin position="124"/>
        <end position="146"/>
    </location>
</feature>
<dbReference type="PANTHER" id="PTHR42770">
    <property type="entry name" value="AMINO ACID TRANSPORTER-RELATED"/>
    <property type="match status" value="1"/>
</dbReference>
<evidence type="ECO:0000256" key="7">
    <source>
        <dbReference type="SAM" id="Phobius"/>
    </source>
</evidence>
<accession>A0A371J775</accession>
<dbReference type="EMBL" id="NOJY02000006">
    <property type="protein sequence ID" value="RDY28594.1"/>
    <property type="molecule type" value="Genomic_DNA"/>
</dbReference>
<feature type="transmembrane region" description="Helical" evidence="7">
    <location>
        <begin position="199"/>
        <end position="221"/>
    </location>
</feature>
<keyword evidence="6 7" id="KW-0472">Membrane</keyword>
<evidence type="ECO:0000256" key="1">
    <source>
        <dbReference type="ARBA" id="ARBA00004651"/>
    </source>
</evidence>
<dbReference type="Gene3D" id="1.20.1740.10">
    <property type="entry name" value="Amino acid/polyamine transporter I"/>
    <property type="match status" value="1"/>
</dbReference>
<dbReference type="OrthoDB" id="92719at2"/>
<dbReference type="InterPro" id="IPR002293">
    <property type="entry name" value="AA/rel_permease1"/>
</dbReference>
<keyword evidence="4 7" id="KW-0812">Transmembrane</keyword>
<feature type="transmembrane region" description="Helical" evidence="7">
    <location>
        <begin position="158"/>
        <end position="179"/>
    </location>
</feature>
<keyword evidence="5 7" id="KW-1133">Transmembrane helix</keyword>
<sequence>MSEKRGSLSSSALMLMTFTAVFSFGNIIDSSVNIGLATVPSYLFGTIFYFFPFALMIGEFASANSNSESGINSWIKTSLGAKWAFLGSWSYFFVNLFFFTSLLPKTLIYASYAFVGRNVFDGKTVLISIISIILFWGVTIISTKGVSWISKITSLSGAARMVLGIGFIILSFGVIFALGKEPAQEFTAQTMSPKFDWKYFMVLAWVLQAVGGAESIGVYIKDVKGGNKAFIKTMLFSTILVGALYALGAAAVGIVVPEATLQGNFSNGLFDSFLILGSHYGIGNIITNIVGFIMLLASLGSLVLWTAAPVKVLFSEIPEGIFGGKVAKTDSQGNPVNALYLQAMIVTVLLIIPALGIGSVDTLLEILINMTASTSLIPVLFFLVGYIVLRAKKDTQVERSFKVGSRGFGIGIGVLLLALFTFVFIISSVPSPADISAYLNGTLAEGSANPIFVLVYNVLGLVIFLGFALICWKRYEKKVGKDVANEVANSQETNIKANLVTE</sequence>
<dbReference type="GO" id="GO:0022857">
    <property type="term" value="F:transmembrane transporter activity"/>
    <property type="evidence" value="ECO:0007669"/>
    <property type="project" value="InterPro"/>
</dbReference>
<feature type="transmembrane region" description="Helical" evidence="7">
    <location>
        <begin position="285"/>
        <end position="305"/>
    </location>
</feature>
<dbReference type="Pfam" id="PF13520">
    <property type="entry name" value="AA_permease_2"/>
    <property type="match status" value="1"/>
</dbReference>
<feature type="transmembrane region" description="Helical" evidence="7">
    <location>
        <begin position="12"/>
        <end position="36"/>
    </location>
</feature>
<evidence type="ECO:0000256" key="5">
    <source>
        <dbReference type="ARBA" id="ARBA00022989"/>
    </source>
</evidence>
<evidence type="ECO:0000313" key="8">
    <source>
        <dbReference type="EMBL" id="RDY28594.1"/>
    </source>
</evidence>
<protein>
    <submittedName>
        <fullName evidence="8">Amino acid permease</fullName>
    </submittedName>
</protein>
<feature type="transmembrane region" description="Helical" evidence="7">
    <location>
        <begin position="338"/>
        <end position="360"/>
    </location>
</feature>
<proteinExistence type="predicted"/>
<comment type="caution">
    <text evidence="8">The sequence shown here is derived from an EMBL/GenBank/DDBJ whole genome shotgun (WGS) entry which is preliminary data.</text>
</comment>
<dbReference type="PANTHER" id="PTHR42770:SF15">
    <property type="entry name" value="GLUTAMATE_GAMMA-AMINOBUTYRATE ANTIPORTER-RELATED"/>
    <property type="match status" value="1"/>
</dbReference>
<dbReference type="AlphaFoldDB" id="A0A371J775"/>
<name>A0A371J775_9FIRM</name>
<feature type="transmembrane region" description="Helical" evidence="7">
    <location>
        <begin position="451"/>
        <end position="472"/>
    </location>
</feature>
<evidence type="ECO:0000256" key="4">
    <source>
        <dbReference type="ARBA" id="ARBA00022692"/>
    </source>
</evidence>
<reference evidence="8 9" key="1">
    <citation type="journal article" date="2017" name="Genome Announc.">
        <title>Draft Genome Sequence of Romboutsia weinsteinii sp. nov. Strain CCRI-19649(T) Isolated from Surface Water.</title>
        <authorList>
            <person name="Maheux A.F."/>
            <person name="Boudreau D.K."/>
            <person name="Berube E."/>
            <person name="Boissinot M."/>
            <person name="Cantin P."/>
            <person name="Raymond F."/>
            <person name="Corbeil J."/>
            <person name="Omar R.F."/>
            <person name="Bergeron M.G."/>
        </authorList>
    </citation>
    <scope>NUCLEOTIDE SEQUENCE [LARGE SCALE GENOMIC DNA]</scope>
    <source>
        <strain evidence="8 9">CCRI-19649</strain>
    </source>
</reference>
<dbReference type="RefSeq" id="WP_094366234.1">
    <property type="nucleotide sequence ID" value="NZ_NOJY02000006.1"/>
</dbReference>
<gene>
    <name evidence="8" type="ORF">CHL78_005240</name>
</gene>
<feature type="transmembrane region" description="Helical" evidence="7">
    <location>
        <begin position="233"/>
        <end position="256"/>
    </location>
</feature>
<keyword evidence="3" id="KW-1003">Cell membrane</keyword>
<feature type="transmembrane region" description="Helical" evidence="7">
    <location>
        <begin position="83"/>
        <end position="104"/>
    </location>
</feature>
<feature type="transmembrane region" description="Helical" evidence="7">
    <location>
        <begin position="42"/>
        <end position="62"/>
    </location>
</feature>
<dbReference type="PIRSF" id="PIRSF006060">
    <property type="entry name" value="AA_transporter"/>
    <property type="match status" value="1"/>
</dbReference>
<evidence type="ECO:0000313" key="9">
    <source>
        <dbReference type="Proteomes" id="UP000215694"/>
    </source>
</evidence>
<feature type="transmembrane region" description="Helical" evidence="7">
    <location>
        <begin position="366"/>
        <end position="389"/>
    </location>
</feature>
<keyword evidence="2" id="KW-0813">Transport</keyword>
<keyword evidence="9" id="KW-1185">Reference proteome</keyword>
<dbReference type="GO" id="GO:0005886">
    <property type="term" value="C:plasma membrane"/>
    <property type="evidence" value="ECO:0007669"/>
    <property type="project" value="UniProtKB-SubCell"/>
</dbReference>
<evidence type="ECO:0000256" key="3">
    <source>
        <dbReference type="ARBA" id="ARBA00022475"/>
    </source>
</evidence>
<feature type="transmembrane region" description="Helical" evidence="7">
    <location>
        <begin position="410"/>
        <end position="431"/>
    </location>
</feature>
<evidence type="ECO:0000256" key="2">
    <source>
        <dbReference type="ARBA" id="ARBA00022448"/>
    </source>
</evidence>
<dbReference type="Proteomes" id="UP000215694">
    <property type="component" value="Unassembled WGS sequence"/>
</dbReference>